<evidence type="ECO:0000313" key="1">
    <source>
        <dbReference type="EMBL" id="AKE64844.1"/>
    </source>
</evidence>
<dbReference type="EMBL" id="CP011304">
    <property type="protein sequence ID" value="AKE64844.1"/>
    <property type="molecule type" value="Genomic_DNA"/>
</dbReference>
<dbReference type="AlphaFoldDB" id="A0A0F6U5J3"/>
<sequence>MGLFDRLPTPQSALKSARPKIIKPHVESELPDNLAAFLLNT</sequence>
<organism evidence="1 2">
    <name type="scientific">Microcystis aeruginosa NIES-2549</name>
    <dbReference type="NCBI Taxonomy" id="1641812"/>
    <lineage>
        <taxon>Bacteria</taxon>
        <taxon>Bacillati</taxon>
        <taxon>Cyanobacteriota</taxon>
        <taxon>Cyanophyceae</taxon>
        <taxon>Oscillatoriophycideae</taxon>
        <taxon>Chroococcales</taxon>
        <taxon>Microcystaceae</taxon>
        <taxon>Microcystis</taxon>
    </lineage>
</organism>
<proteinExistence type="predicted"/>
<reference evidence="1 2" key="1">
    <citation type="journal article" date="2015" name="Genome Announc.">
        <title>Complete Genome Sequence of Microcystis aeruginosa NIES-2549, a Bloom-Forming Cyanobacterium from Lake Kasumigaura, Japan.</title>
        <authorList>
            <person name="Yamaguchi H."/>
            <person name="Suzuki S."/>
            <person name="Tanabe Y."/>
            <person name="Osana Y."/>
            <person name="Shimura Y."/>
            <person name="Ishida K."/>
            <person name="Kawachi M."/>
        </authorList>
    </citation>
    <scope>NUCLEOTIDE SEQUENCE [LARGE SCALE GENOMIC DNA]</scope>
    <source>
        <strain evidence="1 2">NIES-2549</strain>
    </source>
</reference>
<dbReference type="Proteomes" id="UP000034103">
    <property type="component" value="Chromosome"/>
</dbReference>
<protein>
    <submittedName>
        <fullName evidence="1">Uncharacterized protein</fullName>
    </submittedName>
</protein>
<gene>
    <name evidence="1" type="ORF">MYAER_2500</name>
</gene>
<dbReference type="HOGENOM" id="CLU_3272752_0_0_3"/>
<dbReference type="PATRIC" id="fig|1641812.3.peg.2585"/>
<evidence type="ECO:0000313" key="2">
    <source>
        <dbReference type="Proteomes" id="UP000034103"/>
    </source>
</evidence>
<name>A0A0F6U5J3_MICAE</name>
<accession>A0A0F6U5J3</accession>